<feature type="compositionally biased region" description="Basic and acidic residues" evidence="11">
    <location>
        <begin position="699"/>
        <end position="710"/>
    </location>
</feature>
<evidence type="ECO:0000256" key="4">
    <source>
        <dbReference type="ARBA" id="ARBA00022553"/>
    </source>
</evidence>
<dbReference type="Gene3D" id="3.40.50.2000">
    <property type="entry name" value="Glycogen Phosphorylase B"/>
    <property type="match status" value="2"/>
</dbReference>
<dbReference type="InterPro" id="IPR008631">
    <property type="entry name" value="Glycogen_synth"/>
</dbReference>
<dbReference type="SUPFAM" id="SSF53756">
    <property type="entry name" value="UDP-Glycosyltransferase/glycogen phosphorylase"/>
    <property type="match status" value="2"/>
</dbReference>
<name>Q4SRH4_TETNG</name>
<comment type="function">
    <text evidence="8">Glycogen synthase participates in the glycogen biosynthetic process along with glycogenin and glycogen branching enzyme. Extends the primer composed of a few glucose units formed by glycogenin by adding new glucose units to it. In this context, glycogen synthase transfers the glycosyl residue from UDP-Glc to the non-reducing end of alpha-1,4-glucan.</text>
</comment>
<protein>
    <recommendedName>
        <fullName evidence="10">Glycogen [starch] synthase</fullName>
        <ecNumber evidence="10">2.4.1.11</ecNumber>
    </recommendedName>
</protein>
<dbReference type="UniPathway" id="UPA00164"/>
<dbReference type="OrthoDB" id="6335297at2759"/>
<dbReference type="CDD" id="cd03793">
    <property type="entry name" value="GT3_GSY2-like"/>
    <property type="match status" value="1"/>
</dbReference>
<dbReference type="FunFam" id="3.40.50.2000:FF:000028">
    <property type="entry name" value="Glycogen [starch] synthase"/>
    <property type="match status" value="1"/>
</dbReference>
<dbReference type="GO" id="GO:0005737">
    <property type="term" value="C:cytoplasm"/>
    <property type="evidence" value="ECO:0007669"/>
    <property type="project" value="TreeGrafter"/>
</dbReference>
<evidence type="ECO:0000256" key="2">
    <source>
        <dbReference type="ARBA" id="ARBA00010686"/>
    </source>
</evidence>
<keyword evidence="4" id="KW-0597">Phosphoprotein</keyword>
<evidence type="ECO:0000256" key="1">
    <source>
        <dbReference type="ARBA" id="ARBA00004964"/>
    </source>
</evidence>
<keyword evidence="7 10" id="KW-0320">Glycogen biosynthesis</keyword>
<evidence type="ECO:0000256" key="9">
    <source>
        <dbReference type="ARBA" id="ARBA00047345"/>
    </source>
</evidence>
<evidence type="ECO:0000256" key="8">
    <source>
        <dbReference type="ARBA" id="ARBA00043883"/>
    </source>
</evidence>
<comment type="pathway">
    <text evidence="1 10">Glycan biosynthesis; glycogen biosynthesis.</text>
</comment>
<dbReference type="GO" id="GO:0004373">
    <property type="term" value="F:alpha-1,4-glucan glucosyltransferase (UDP-glucose donor) activity"/>
    <property type="evidence" value="ECO:0007669"/>
    <property type="project" value="UniProtKB-EC"/>
</dbReference>
<evidence type="ECO:0000313" key="12">
    <source>
        <dbReference type="EMBL" id="CAF96758.1"/>
    </source>
</evidence>
<feature type="region of interest" description="Disordered" evidence="11">
    <location>
        <begin position="638"/>
        <end position="710"/>
    </location>
</feature>
<comment type="caution">
    <text evidence="12">The sequence shown here is derived from an EMBL/GenBank/DDBJ whole genome shotgun (WGS) entry which is preliminary data.</text>
</comment>
<evidence type="ECO:0000256" key="6">
    <source>
        <dbReference type="ARBA" id="ARBA00022679"/>
    </source>
</evidence>
<dbReference type="FunFam" id="3.40.50.2000:FF:000014">
    <property type="entry name" value="Glycogen [starch] synthase"/>
    <property type="match status" value="1"/>
</dbReference>
<comment type="similarity">
    <text evidence="2 10">Belongs to the glycosyltransferase 3 family.</text>
</comment>
<dbReference type="GO" id="GO:0005978">
    <property type="term" value="P:glycogen biosynthetic process"/>
    <property type="evidence" value="ECO:0007669"/>
    <property type="project" value="UniProtKB-UniPathway"/>
</dbReference>
<evidence type="ECO:0000256" key="7">
    <source>
        <dbReference type="ARBA" id="ARBA00023056"/>
    </source>
</evidence>
<sequence length="710" mass="81507">MPLSRSLSMTSLSGLLPAWEEDQLPVEELLLFEVAWEVTNKVGGIYTVIQTKAKVTVDEWGENYFMMGPYFEHNFKTQVEACEPPNPAIRKAMDALLHNGCQVHFGRWLIEGSPYVILFDIGSAAWNLDRWKGDLWQTCSIGLPYHDREANDALILGSLIAWFFKEVSRHQLGDKPNVIGHFHEWQAGPGLILSRSRKIPLATVFTTHATLLGRYLCAGNADFYNNLDKFNIDREAGERQIYHRYCLERAAVHCAHVFTTVSQITAVEANHMLHRKPDVVTPNGLNVKKFSAMHEFQNLHSTNKGRIQEFSFYILSDSHLDFNLEKTLFFFIAGRYEFSNKGADLFIESLSRLNYLLRVHRNDMTVVVFFIMPAKTNNFNVESLKGQAVRKQLWDTAHTVKEKFGKKLYDALLKGEIPDMNAILDRDDFTIMKRAIYATQRHSLPPVTTHNMLDDSADPILSNIRRISLFNSRNDRVKIIFHPEFLSSTSPLLPMDYEDFVRGCNLGVFPSYYEPWGYTPAECTVMGIPSVTTNLSGFGCFMEEHVSDPTAYGIYIVDRRFRSAEESCNQLTQFMFSFCQQSRRQRIIQRNRTERLSDLLDWRYLGRFYVHARHLALSRTFPDKFKMDQMASLKTEGFRYPRPYSVPPSPSASLHSTPHHSDVEDDDDDNDGEPYNEEEEAERDRLNIKAPFVLGAVPEGKKKQPGESGN</sequence>
<proteinExistence type="inferred from homology"/>
<gene>
    <name evidence="12" type="ORF">GSTENG00013911001</name>
</gene>
<dbReference type="EMBL" id="CAAE01014526">
    <property type="protein sequence ID" value="CAF96758.1"/>
    <property type="molecule type" value="Genomic_DNA"/>
</dbReference>
<dbReference type="AlphaFoldDB" id="Q4SRH4"/>
<dbReference type="Pfam" id="PF05693">
    <property type="entry name" value="Glycogen_syn"/>
    <property type="match status" value="1"/>
</dbReference>
<dbReference type="PANTHER" id="PTHR10176:SF1">
    <property type="entry name" value="GLYCOGEN [STARCH] SYNTHASE, LIVER"/>
    <property type="match status" value="1"/>
</dbReference>
<reference evidence="12" key="2">
    <citation type="submission" date="2004-02" db="EMBL/GenBank/DDBJ databases">
        <authorList>
            <consortium name="Genoscope"/>
            <consortium name="Whitehead Institute Centre for Genome Research"/>
        </authorList>
    </citation>
    <scope>NUCLEOTIDE SEQUENCE</scope>
</reference>
<keyword evidence="3" id="KW-0021">Allosteric enzyme</keyword>
<evidence type="ECO:0000256" key="3">
    <source>
        <dbReference type="ARBA" id="ARBA00022533"/>
    </source>
</evidence>
<dbReference type="EC" id="2.4.1.11" evidence="10"/>
<dbReference type="KEGG" id="tng:GSTEN00013911G001"/>
<feature type="compositionally biased region" description="Acidic residues" evidence="11">
    <location>
        <begin position="663"/>
        <end position="681"/>
    </location>
</feature>
<keyword evidence="6 10" id="KW-0808">Transferase</keyword>
<accession>Q4SRH4</accession>
<reference evidence="12" key="1">
    <citation type="journal article" date="2004" name="Nature">
        <title>Genome duplication in the teleost fish Tetraodon nigroviridis reveals the early vertebrate proto-karyotype.</title>
        <authorList>
            <person name="Jaillon O."/>
            <person name="Aury J.-M."/>
            <person name="Brunet F."/>
            <person name="Petit J.-L."/>
            <person name="Stange-Thomann N."/>
            <person name="Mauceli E."/>
            <person name="Bouneau L."/>
            <person name="Fischer C."/>
            <person name="Ozouf-Costaz C."/>
            <person name="Bernot A."/>
            <person name="Nicaud S."/>
            <person name="Jaffe D."/>
            <person name="Fisher S."/>
            <person name="Lutfalla G."/>
            <person name="Dossat C."/>
            <person name="Segurens B."/>
            <person name="Dasilva C."/>
            <person name="Salanoubat M."/>
            <person name="Levy M."/>
            <person name="Boudet N."/>
            <person name="Castellano S."/>
            <person name="Anthouard V."/>
            <person name="Jubin C."/>
            <person name="Castelli V."/>
            <person name="Katinka M."/>
            <person name="Vacherie B."/>
            <person name="Biemont C."/>
            <person name="Skalli Z."/>
            <person name="Cattolico L."/>
            <person name="Poulain J."/>
            <person name="De Berardinis V."/>
            <person name="Cruaud C."/>
            <person name="Duprat S."/>
            <person name="Brottier P."/>
            <person name="Coutanceau J.-P."/>
            <person name="Gouzy J."/>
            <person name="Parra G."/>
            <person name="Lardier G."/>
            <person name="Chapple C."/>
            <person name="McKernan K.J."/>
            <person name="McEwan P."/>
            <person name="Bosak S."/>
            <person name="Kellis M."/>
            <person name="Volff J.-N."/>
            <person name="Guigo R."/>
            <person name="Zody M.C."/>
            <person name="Mesirov J."/>
            <person name="Lindblad-Toh K."/>
            <person name="Birren B."/>
            <person name="Nusbaum C."/>
            <person name="Kahn D."/>
            <person name="Robinson-Rechavi M."/>
            <person name="Laudet V."/>
            <person name="Schachter V."/>
            <person name="Quetier F."/>
            <person name="Saurin W."/>
            <person name="Scarpelli C."/>
            <person name="Wincker P."/>
            <person name="Lander E.S."/>
            <person name="Weissenbach J."/>
            <person name="Roest Crollius H."/>
        </authorList>
    </citation>
    <scope>NUCLEOTIDE SEQUENCE [LARGE SCALE GENOMIC DNA]</scope>
</reference>
<organism evidence="12">
    <name type="scientific">Tetraodon nigroviridis</name>
    <name type="common">Spotted green pufferfish</name>
    <name type="synonym">Chelonodon nigroviridis</name>
    <dbReference type="NCBI Taxonomy" id="99883"/>
    <lineage>
        <taxon>Eukaryota</taxon>
        <taxon>Metazoa</taxon>
        <taxon>Chordata</taxon>
        <taxon>Craniata</taxon>
        <taxon>Vertebrata</taxon>
        <taxon>Euteleostomi</taxon>
        <taxon>Actinopterygii</taxon>
        <taxon>Neopterygii</taxon>
        <taxon>Teleostei</taxon>
        <taxon>Neoteleostei</taxon>
        <taxon>Acanthomorphata</taxon>
        <taxon>Eupercaria</taxon>
        <taxon>Tetraodontiformes</taxon>
        <taxon>Tetradontoidea</taxon>
        <taxon>Tetraodontidae</taxon>
        <taxon>Tetraodon</taxon>
    </lineage>
</organism>
<evidence type="ECO:0000256" key="10">
    <source>
        <dbReference type="RuleBase" id="RU363104"/>
    </source>
</evidence>
<comment type="function">
    <text evidence="10">Transfers the glycosyl residue from UDP-Glc to the non-reducing end of alpha-1,4-glucan.</text>
</comment>
<dbReference type="PANTHER" id="PTHR10176">
    <property type="entry name" value="GLYCOGEN SYNTHASE"/>
    <property type="match status" value="1"/>
</dbReference>
<comment type="catalytic activity">
    <reaction evidence="9">
        <text>[(1-&gt;4)-alpha-D-glucosyl](n) + UDP-alpha-D-glucose = [(1-&gt;4)-alpha-D-glucosyl](n+1) + UDP + H(+)</text>
        <dbReference type="Rhea" id="RHEA:18549"/>
        <dbReference type="Rhea" id="RHEA-COMP:9584"/>
        <dbReference type="Rhea" id="RHEA-COMP:9587"/>
        <dbReference type="ChEBI" id="CHEBI:15378"/>
        <dbReference type="ChEBI" id="CHEBI:15444"/>
        <dbReference type="ChEBI" id="CHEBI:58223"/>
        <dbReference type="ChEBI" id="CHEBI:58885"/>
        <dbReference type="EC" id="2.4.1.11"/>
    </reaction>
    <physiologicalReaction direction="left-to-right" evidence="9">
        <dbReference type="Rhea" id="RHEA:18550"/>
    </physiologicalReaction>
</comment>
<evidence type="ECO:0000256" key="11">
    <source>
        <dbReference type="SAM" id="MobiDB-lite"/>
    </source>
</evidence>
<evidence type="ECO:0000256" key="5">
    <source>
        <dbReference type="ARBA" id="ARBA00022676"/>
    </source>
</evidence>
<keyword evidence="5 10" id="KW-0328">Glycosyltransferase</keyword>